<dbReference type="Proteomes" id="UP000594263">
    <property type="component" value="Unplaced"/>
</dbReference>
<reference evidence="2" key="1">
    <citation type="submission" date="2021-01" db="UniProtKB">
        <authorList>
            <consortium name="EnsemblPlants"/>
        </authorList>
    </citation>
    <scope>IDENTIFICATION</scope>
</reference>
<dbReference type="AlphaFoldDB" id="A0A7N0TJ67"/>
<accession>A0A7N0TJ67</accession>
<evidence type="ECO:0000313" key="3">
    <source>
        <dbReference type="Proteomes" id="UP000594263"/>
    </source>
</evidence>
<dbReference type="EnsemblPlants" id="Kaladp0038s0127.1.v1.1">
    <property type="protein sequence ID" value="Kaladp0038s0127.1.v1.1"/>
    <property type="gene ID" value="Kaladp0038s0127.v1.1"/>
</dbReference>
<dbReference type="PANTHER" id="PTHR37174:SF2">
    <property type="entry name" value="FORKHEAD-ASSOCIATED DOMAIN PROTEIN"/>
    <property type="match status" value="1"/>
</dbReference>
<keyword evidence="3" id="KW-1185">Reference proteome</keyword>
<dbReference type="Gramene" id="Kaladp0038s0127.1.v1.1">
    <property type="protein sequence ID" value="Kaladp0038s0127.1.v1.1"/>
    <property type="gene ID" value="Kaladp0038s0127.v1.1"/>
</dbReference>
<dbReference type="GO" id="GO:0009507">
    <property type="term" value="C:chloroplast"/>
    <property type="evidence" value="ECO:0007669"/>
    <property type="project" value="EnsemblPlants"/>
</dbReference>
<name>A0A7N0TJ67_KALFE</name>
<proteinExistence type="predicted"/>
<sequence length="300" mass="33549">MTTATTTTNAAVVVAVAARPCKRWRACCSPSSFVNTQQLRSELDQLHSEADMARTKANNARLRLMRLSEAAEKLQRQAANSVQAGKENYARDLLFQKKKIMQALDKSKRRIELLDELSAKLNEAISLKEARLIGNIALDLEVGEEAASGPIRIVPAESENKINDVVNGDPDTVSIGKDENLQIHNKGRCNDEANLKSETMNEKTILNENGVLNSLRDISSYEEFLEHLDGQLSIIEAELAILIRISTLVLEREEMPQNSKVHQALEILEGIRSVRERINRAMQQVNASDAFLPNFPKFFK</sequence>
<protein>
    <submittedName>
        <fullName evidence="2">Uncharacterized protein</fullName>
    </submittedName>
</protein>
<keyword evidence="1" id="KW-0175">Coiled coil</keyword>
<feature type="coiled-coil region" evidence="1">
    <location>
        <begin position="36"/>
        <end position="124"/>
    </location>
</feature>
<organism evidence="2 3">
    <name type="scientific">Kalanchoe fedtschenkoi</name>
    <name type="common">Lavender scallops</name>
    <name type="synonym">South American air plant</name>
    <dbReference type="NCBI Taxonomy" id="63787"/>
    <lineage>
        <taxon>Eukaryota</taxon>
        <taxon>Viridiplantae</taxon>
        <taxon>Streptophyta</taxon>
        <taxon>Embryophyta</taxon>
        <taxon>Tracheophyta</taxon>
        <taxon>Spermatophyta</taxon>
        <taxon>Magnoliopsida</taxon>
        <taxon>eudicotyledons</taxon>
        <taxon>Gunneridae</taxon>
        <taxon>Pentapetalae</taxon>
        <taxon>Saxifragales</taxon>
        <taxon>Crassulaceae</taxon>
        <taxon>Kalanchoe</taxon>
    </lineage>
</organism>
<evidence type="ECO:0000313" key="2">
    <source>
        <dbReference type="EnsemblPlants" id="Kaladp0038s0127.1.v1.1"/>
    </source>
</evidence>
<dbReference type="PANTHER" id="PTHR37174">
    <property type="entry name" value="FORKHEAD-ASSOCIATED DOMAIN PROTEIN"/>
    <property type="match status" value="1"/>
</dbReference>
<evidence type="ECO:0000256" key="1">
    <source>
        <dbReference type="SAM" id="Coils"/>
    </source>
</evidence>
<dbReference type="OMA" id="YHEQSAF"/>